<evidence type="ECO:0000256" key="1">
    <source>
        <dbReference type="SAM" id="Phobius"/>
    </source>
</evidence>
<keyword evidence="1" id="KW-0472">Membrane</keyword>
<keyword evidence="1" id="KW-1133">Transmembrane helix</keyword>
<keyword evidence="1" id="KW-0812">Transmembrane</keyword>
<name>A0A0D6AZQ3_RHOSU</name>
<gene>
    <name evidence="2" type="ORF">NHU_01056</name>
</gene>
<protein>
    <recommendedName>
        <fullName evidence="4">DUF4870 domain-containing protein</fullName>
    </recommendedName>
</protein>
<dbReference type="PATRIC" id="fig|35806.4.peg.1083"/>
<accession>A0A0D6AZQ3</accession>
<proteinExistence type="predicted"/>
<sequence length="121" mass="13746">MTTDPDPQNSKEILSEDKMPLIAYALYIIGVIFPLLTLAGLILAYLKRGEAPDWHKGHYTYLIRTFWIGLLLSFIGLILTFVGIGILVLIACGVWYLVRTIKGLLRFNSRRPIDNPTTWLI</sequence>
<reference evidence="2 3" key="1">
    <citation type="submission" date="2015-02" db="EMBL/GenBank/DDBJ databases">
        <title>Genome sequene of Rhodovulum sulfidophilum DSM 2351.</title>
        <authorList>
            <person name="Nagao N."/>
        </authorList>
    </citation>
    <scope>NUCLEOTIDE SEQUENCE [LARGE SCALE GENOMIC DNA]</scope>
    <source>
        <strain evidence="2 3">DSM 2351</strain>
    </source>
</reference>
<evidence type="ECO:0000313" key="2">
    <source>
        <dbReference type="EMBL" id="BAQ68221.1"/>
    </source>
</evidence>
<feature type="transmembrane region" description="Helical" evidence="1">
    <location>
        <begin position="21"/>
        <end position="46"/>
    </location>
</feature>
<dbReference type="AlphaFoldDB" id="A0A0D6AZQ3"/>
<evidence type="ECO:0008006" key="4">
    <source>
        <dbReference type="Google" id="ProtNLM"/>
    </source>
</evidence>
<dbReference type="eggNOG" id="COG3671">
    <property type="taxonomic scope" value="Bacteria"/>
</dbReference>
<dbReference type="EMBL" id="AP014800">
    <property type="protein sequence ID" value="BAQ68221.1"/>
    <property type="molecule type" value="Genomic_DNA"/>
</dbReference>
<dbReference type="Proteomes" id="UP000064912">
    <property type="component" value="Chromosome"/>
</dbReference>
<feature type="transmembrane region" description="Helical" evidence="1">
    <location>
        <begin position="66"/>
        <end position="98"/>
    </location>
</feature>
<dbReference type="KEGG" id="rsu:NHU_01056"/>
<organism evidence="2 3">
    <name type="scientific">Rhodovulum sulfidophilum</name>
    <name type="common">Rhodobacter sulfidophilus</name>
    <dbReference type="NCBI Taxonomy" id="35806"/>
    <lineage>
        <taxon>Bacteria</taxon>
        <taxon>Pseudomonadati</taxon>
        <taxon>Pseudomonadota</taxon>
        <taxon>Alphaproteobacteria</taxon>
        <taxon>Rhodobacterales</taxon>
        <taxon>Paracoccaceae</taxon>
        <taxon>Rhodovulum</taxon>
    </lineage>
</organism>
<evidence type="ECO:0000313" key="3">
    <source>
        <dbReference type="Proteomes" id="UP000064912"/>
    </source>
</evidence>